<dbReference type="SMART" id="SM00385">
    <property type="entry name" value="CYCLIN"/>
    <property type="match status" value="2"/>
</dbReference>
<sequence length="424" mass="49846">MYKVKIETFMGFLLWGRTSRNRRWFDQQRRNPIKSILFVLLHSSFLSVFNIYRILYFEVVMETYVLTDYPKEVLEWMRKKEERHPKYCKTSPQLSVRGSLVDFIRHVCETLKLSVLTTHLGVHLLDRFMDCHNIANYQLRLTALTVIFLAAKFEERDDNIPKVSQLNHFAQDRYSFYIFYLMEKFMLNYFEWNIGTVTAAHFVEVFLMYGITPEDFIEEKEDFPSPSVLHRRLWHSTQHYLDLTLQDAKFLQWKSSGVAAACVVCGRIQTRILPTWPQSLEKVTGYSLNSLAPIIDTLLRESKRSSTEPNDQTTRTVDTDFQIREKFEDLILEENPRLWYSFISDMKPKLINKFDSESTDTDDSGTDDCDCSTGDSRSVSEGHSDNVSGHFGALEFKNPNSNLCRYIKYECYYSFGRIENVKAK</sequence>
<evidence type="ECO:0000313" key="9">
    <source>
        <dbReference type="EMBL" id="KAB7502899.1"/>
    </source>
</evidence>
<dbReference type="InterPro" id="IPR013763">
    <property type="entry name" value="Cyclin-like_dom"/>
</dbReference>
<dbReference type="GO" id="GO:0019887">
    <property type="term" value="F:protein kinase regulator activity"/>
    <property type="evidence" value="ECO:0007669"/>
    <property type="project" value="UniProtKB-ARBA"/>
</dbReference>
<feature type="compositionally biased region" description="Acidic residues" evidence="5">
    <location>
        <begin position="357"/>
        <end position="370"/>
    </location>
</feature>
<evidence type="ECO:0000256" key="6">
    <source>
        <dbReference type="SAM" id="Phobius"/>
    </source>
</evidence>
<comment type="caution">
    <text evidence="9">The sequence shown here is derived from an EMBL/GenBank/DDBJ whole genome shotgun (WGS) entry which is preliminary data.</text>
</comment>
<dbReference type="Proteomes" id="UP000326759">
    <property type="component" value="Unassembled WGS sequence"/>
</dbReference>
<evidence type="ECO:0000256" key="4">
    <source>
        <dbReference type="RuleBase" id="RU000383"/>
    </source>
</evidence>
<evidence type="ECO:0000256" key="1">
    <source>
        <dbReference type="ARBA" id="ARBA00022618"/>
    </source>
</evidence>
<keyword evidence="6" id="KW-0812">Transmembrane</keyword>
<protein>
    <submittedName>
        <fullName evidence="9">Cyclin-J</fullName>
    </submittedName>
</protein>
<dbReference type="Gene3D" id="1.10.472.10">
    <property type="entry name" value="Cyclin-like"/>
    <property type="match status" value="2"/>
</dbReference>
<feature type="domain" description="Cyclin-like" evidence="7">
    <location>
        <begin position="200"/>
        <end position="300"/>
    </location>
</feature>
<dbReference type="InterPro" id="IPR039361">
    <property type="entry name" value="Cyclin"/>
</dbReference>
<dbReference type="CDD" id="cd20528">
    <property type="entry name" value="CYCLIN_CCNJ-like_rpt1"/>
    <property type="match status" value="1"/>
</dbReference>
<evidence type="ECO:0000256" key="3">
    <source>
        <dbReference type="ARBA" id="ARBA00023306"/>
    </source>
</evidence>
<comment type="similarity">
    <text evidence="4">Belongs to the cyclin family.</text>
</comment>
<feature type="non-terminal residue" evidence="9">
    <location>
        <position position="424"/>
    </location>
</feature>
<evidence type="ECO:0000313" key="10">
    <source>
        <dbReference type="Proteomes" id="UP000326759"/>
    </source>
</evidence>
<keyword evidence="3" id="KW-0131">Cell cycle</keyword>
<accession>A0A5N5T9N7</accession>
<dbReference type="InterPro" id="IPR004367">
    <property type="entry name" value="Cyclin_C-dom"/>
</dbReference>
<keyword evidence="10" id="KW-1185">Reference proteome</keyword>
<keyword evidence="1" id="KW-0132">Cell division</keyword>
<feature type="domain" description="Cyclin C-terminal" evidence="8">
    <location>
        <begin position="197"/>
        <end position="330"/>
    </location>
</feature>
<dbReference type="PANTHER" id="PTHR10177">
    <property type="entry name" value="CYCLINS"/>
    <property type="match status" value="1"/>
</dbReference>
<dbReference type="EMBL" id="SEYY01006443">
    <property type="protein sequence ID" value="KAB7502899.1"/>
    <property type="molecule type" value="Genomic_DNA"/>
</dbReference>
<evidence type="ECO:0000256" key="2">
    <source>
        <dbReference type="ARBA" id="ARBA00023127"/>
    </source>
</evidence>
<evidence type="ECO:0000256" key="5">
    <source>
        <dbReference type="SAM" id="MobiDB-lite"/>
    </source>
</evidence>
<dbReference type="InterPro" id="IPR006671">
    <property type="entry name" value="Cyclin_N"/>
</dbReference>
<keyword evidence="2 4" id="KW-0195">Cyclin</keyword>
<evidence type="ECO:0000259" key="7">
    <source>
        <dbReference type="SMART" id="SM00385"/>
    </source>
</evidence>
<keyword evidence="6" id="KW-0472">Membrane</keyword>
<dbReference type="GO" id="GO:0051726">
    <property type="term" value="P:regulation of cell cycle"/>
    <property type="evidence" value="ECO:0007669"/>
    <property type="project" value="UniProtKB-ARBA"/>
</dbReference>
<reference evidence="9 10" key="1">
    <citation type="journal article" date="2019" name="PLoS Biol.">
        <title>Sex chromosomes control vertical transmission of feminizing Wolbachia symbionts in an isopod.</title>
        <authorList>
            <person name="Becking T."/>
            <person name="Chebbi M.A."/>
            <person name="Giraud I."/>
            <person name="Moumen B."/>
            <person name="Laverre T."/>
            <person name="Caubet Y."/>
            <person name="Peccoud J."/>
            <person name="Gilbert C."/>
            <person name="Cordaux R."/>
        </authorList>
    </citation>
    <scope>NUCLEOTIDE SEQUENCE [LARGE SCALE GENOMIC DNA]</scope>
    <source>
        <strain evidence="9">ANa2</strain>
        <tissue evidence="9">Whole body excluding digestive tract and cuticle</tissue>
    </source>
</reference>
<feature type="domain" description="Cyclin-like" evidence="7">
    <location>
        <begin position="102"/>
        <end position="188"/>
    </location>
</feature>
<dbReference type="FunFam" id="1.10.472.10:FF:000010">
    <property type="entry name" value="G1/S-specific cyclin Cln1"/>
    <property type="match status" value="1"/>
</dbReference>
<dbReference type="InterPro" id="IPR036915">
    <property type="entry name" value="Cyclin-like_sf"/>
</dbReference>
<dbReference type="AlphaFoldDB" id="A0A5N5T9N7"/>
<gene>
    <name evidence="9" type="primary">Ccnj</name>
    <name evidence="9" type="ORF">Anas_10386</name>
</gene>
<dbReference type="SUPFAM" id="SSF47954">
    <property type="entry name" value="Cyclin-like"/>
    <property type="match status" value="2"/>
</dbReference>
<evidence type="ECO:0000259" key="8">
    <source>
        <dbReference type="SMART" id="SM01332"/>
    </source>
</evidence>
<organism evidence="9 10">
    <name type="scientific">Armadillidium nasatum</name>
    <dbReference type="NCBI Taxonomy" id="96803"/>
    <lineage>
        <taxon>Eukaryota</taxon>
        <taxon>Metazoa</taxon>
        <taxon>Ecdysozoa</taxon>
        <taxon>Arthropoda</taxon>
        <taxon>Crustacea</taxon>
        <taxon>Multicrustacea</taxon>
        <taxon>Malacostraca</taxon>
        <taxon>Eumalacostraca</taxon>
        <taxon>Peracarida</taxon>
        <taxon>Isopoda</taxon>
        <taxon>Oniscidea</taxon>
        <taxon>Crinocheta</taxon>
        <taxon>Armadillidiidae</taxon>
        <taxon>Armadillidium</taxon>
    </lineage>
</organism>
<name>A0A5N5T9N7_9CRUS</name>
<dbReference type="Pfam" id="PF00134">
    <property type="entry name" value="Cyclin_N"/>
    <property type="match status" value="1"/>
</dbReference>
<feature type="transmembrane region" description="Helical" evidence="6">
    <location>
        <begin position="36"/>
        <end position="55"/>
    </location>
</feature>
<keyword evidence="6" id="KW-1133">Transmembrane helix</keyword>
<dbReference type="SMART" id="SM01332">
    <property type="entry name" value="Cyclin_C"/>
    <property type="match status" value="1"/>
</dbReference>
<feature type="region of interest" description="Disordered" evidence="5">
    <location>
        <begin position="356"/>
        <end position="384"/>
    </location>
</feature>
<proteinExistence type="inferred from homology"/>
<dbReference type="Pfam" id="PF02984">
    <property type="entry name" value="Cyclin_C"/>
    <property type="match status" value="1"/>
</dbReference>
<dbReference type="OrthoDB" id="285802at2759"/>
<dbReference type="GO" id="GO:0051301">
    <property type="term" value="P:cell division"/>
    <property type="evidence" value="ECO:0007669"/>
    <property type="project" value="UniProtKB-KW"/>
</dbReference>
<dbReference type="CDD" id="cd20529">
    <property type="entry name" value="CYCLIN_CCNJ-like_rpt2"/>
    <property type="match status" value="1"/>
</dbReference>